<evidence type="ECO:0000313" key="1">
    <source>
        <dbReference type="EMBL" id="MFC4023537.1"/>
    </source>
</evidence>
<protein>
    <submittedName>
        <fullName evidence="1">Dipeptidase</fullName>
    </submittedName>
</protein>
<name>A0ABV8GY02_9BACI</name>
<organism evidence="1 2">
    <name type="scientific">Oceanobacillus longus</name>
    <dbReference type="NCBI Taxonomy" id="930120"/>
    <lineage>
        <taxon>Bacteria</taxon>
        <taxon>Bacillati</taxon>
        <taxon>Bacillota</taxon>
        <taxon>Bacilli</taxon>
        <taxon>Bacillales</taxon>
        <taxon>Bacillaceae</taxon>
        <taxon>Oceanobacillus</taxon>
    </lineage>
</organism>
<reference evidence="2" key="1">
    <citation type="journal article" date="2019" name="Int. J. Syst. Evol. Microbiol.">
        <title>The Global Catalogue of Microorganisms (GCM) 10K type strain sequencing project: providing services to taxonomists for standard genome sequencing and annotation.</title>
        <authorList>
            <consortium name="The Broad Institute Genomics Platform"/>
            <consortium name="The Broad Institute Genome Sequencing Center for Infectious Disease"/>
            <person name="Wu L."/>
            <person name="Ma J."/>
        </authorList>
    </citation>
    <scope>NUCLEOTIDE SEQUENCE [LARGE SCALE GENOMIC DNA]</scope>
    <source>
        <strain evidence="2">IBRC-M 10703</strain>
    </source>
</reference>
<dbReference type="PROSITE" id="PS51365">
    <property type="entry name" value="RENAL_DIPEPTIDASE_2"/>
    <property type="match status" value="1"/>
</dbReference>
<comment type="caution">
    <text evidence="1">The sequence shown here is derived from an EMBL/GenBank/DDBJ whole genome shotgun (WGS) entry which is preliminary data.</text>
</comment>
<gene>
    <name evidence="1" type="ORF">ACFOUV_06845</name>
</gene>
<dbReference type="CDD" id="cd01301">
    <property type="entry name" value="rDP_like"/>
    <property type="match status" value="1"/>
</dbReference>
<dbReference type="Proteomes" id="UP001595772">
    <property type="component" value="Unassembled WGS sequence"/>
</dbReference>
<keyword evidence="2" id="KW-1185">Reference proteome</keyword>
<accession>A0ABV8GY02</accession>
<dbReference type="RefSeq" id="WP_379496043.1">
    <property type="nucleotide sequence ID" value="NZ_JBHSAO010000004.1"/>
</dbReference>
<dbReference type="Gene3D" id="3.20.20.140">
    <property type="entry name" value="Metal-dependent hydrolases"/>
    <property type="match status" value="1"/>
</dbReference>
<dbReference type="PANTHER" id="PTHR10443">
    <property type="entry name" value="MICROSOMAL DIPEPTIDASE"/>
    <property type="match status" value="1"/>
</dbReference>
<dbReference type="SUPFAM" id="SSF51556">
    <property type="entry name" value="Metallo-dependent hydrolases"/>
    <property type="match status" value="1"/>
</dbReference>
<dbReference type="Pfam" id="PF01244">
    <property type="entry name" value="Peptidase_M19"/>
    <property type="match status" value="1"/>
</dbReference>
<evidence type="ECO:0000313" key="2">
    <source>
        <dbReference type="Proteomes" id="UP001595772"/>
    </source>
</evidence>
<dbReference type="InterPro" id="IPR008257">
    <property type="entry name" value="Pept_M19"/>
</dbReference>
<dbReference type="EMBL" id="JBHSAO010000004">
    <property type="protein sequence ID" value="MFC4023537.1"/>
    <property type="molecule type" value="Genomic_DNA"/>
</dbReference>
<sequence length="482" mass="53440">MPLTLFWLIVALFFNLTNPMPTIDKLISTFHPPLQQQVESTEDIHASSIIIDGHVDTMMNIINEDTWLPETDIGEDTSLHVDIPKLQEGGLDAAFFAAYTTDYYGNNPRNISRTLALLNALYWTEQNNPNQFQIASTSMEIMKTIKSGKIAAIPTIEGAYSLQEHNAIELLHQYDDLGVKAIGFNWNYSNALGEGADRVYGDPAKTPSQGGLTELGAEVVKEMNKLGMIVDVSHMSEDTFWDVLEVAEAPIMATHSGVNALKNHQRNLNDEQLIALSENGGIVGIVFYPVFLTDNPEAYVTDVVDHIDYAVDLIGIDHVAIGSDFDGSDMPKDIHDATDLHKITDELIKRGYSDEEVEKLLGENTLRLLMDVEEAAEISPYNSGAGANLKINPAFEMGEIIDSTTPILSANIEISGTSEINNNSLRVIVDGIPYEPVYNSESSSLTLEVKEPLQEKFHVVTFEVANDHNEIHRETRIFYIDN</sequence>
<dbReference type="InterPro" id="IPR032466">
    <property type="entry name" value="Metal_Hydrolase"/>
</dbReference>
<proteinExistence type="predicted"/>
<dbReference type="PANTHER" id="PTHR10443:SF12">
    <property type="entry name" value="DIPEPTIDASE"/>
    <property type="match status" value="1"/>
</dbReference>